<dbReference type="InterPro" id="IPR043682">
    <property type="entry name" value="RqcH_bacterial"/>
</dbReference>
<reference evidence="7" key="1">
    <citation type="journal article" date="2023" name="Int. J. Syst. Evol. Microbiol.">
        <title>Collibacillus ludicampi gen. nov., sp. nov., a new soil bacterium of the family Alicyclobacillaceae.</title>
        <authorList>
            <person name="Jojima T."/>
            <person name="Ioku Y."/>
            <person name="Fukuta Y."/>
            <person name="Shirasaka N."/>
            <person name="Matsumura Y."/>
            <person name="Mori M."/>
        </authorList>
    </citation>
    <scope>NUCLEOTIDE SEQUENCE</scope>
    <source>
        <strain evidence="7">TP075</strain>
    </source>
</reference>
<protein>
    <recommendedName>
        <fullName evidence="5">Rqc2 homolog RqcH</fullName>
        <shortName evidence="5">RqcH</shortName>
    </recommendedName>
</protein>
<dbReference type="RefSeq" id="WP_282200488.1">
    <property type="nucleotide sequence ID" value="NZ_BOQE01000001.1"/>
</dbReference>
<keyword evidence="2 5" id="KW-0699">rRNA-binding</keyword>
<dbReference type="FunFam" id="2.30.310.10:FF:000004">
    <property type="entry name" value="Fibronectin-binding protein A"/>
    <property type="match status" value="1"/>
</dbReference>
<evidence type="ECO:0000259" key="6">
    <source>
        <dbReference type="Pfam" id="PF05670"/>
    </source>
</evidence>
<evidence type="ECO:0000313" key="7">
    <source>
        <dbReference type="EMBL" id="GIM47519.1"/>
    </source>
</evidence>
<dbReference type="GO" id="GO:0019843">
    <property type="term" value="F:rRNA binding"/>
    <property type="evidence" value="ECO:0007669"/>
    <property type="project" value="UniProtKB-UniRule"/>
</dbReference>
<dbReference type="PANTHER" id="PTHR15239:SF6">
    <property type="entry name" value="RIBOSOME QUALITY CONTROL COMPLEX SUBUNIT NEMF"/>
    <property type="match status" value="1"/>
</dbReference>
<dbReference type="InterPro" id="IPR051608">
    <property type="entry name" value="RQC_Subunit_NEMF"/>
</dbReference>
<sequence length="574" mass="66435">MAFDGVVLRAVTHELESTILGGRVDKIHQPLQRDLLLQIRNQGKNYRLLLSAHPVYPRVHLVERYHAQNPLEPPMFCMLLRKHLEGGRITRIEQVDNERILIIAVENRDELGDLTERHLVVEIMGRHSNIILLDPSEQRILDGIVHVNFSTSRHREVLPGRPYIAPPEQGKANPLTATREEFLRLRKEHPELAFDQFLVRMYSGISPLLGKEFSYRAASDDPIAEWESFNEVLKKLRVHDYEPTIVWDGDGKALAFSAVTLTHKEGTRERMKSISQCIETFFHEKSWQDALKQKAGDIERLLQTELSKNRAKLRKFEEAIEDSREAETYRLYGELITAHLYQIDKGLTEVSLPNFYDENMKKVSIPMNPGLTPMENAQAYFKKYNKVKKSIPILEEQIRLTREEISYLESVLEQLRFSNWNDLDEIREELEQEGYLKAKRKNKGSKKQPPVRPEYYRSSDGIDIYVGKNNRQNDYLTMKMASSTDTWLHTKDLPGSHVVIRAKEPSETTLFEAANLAAYFSKGRESSQVPVDYTLIKHVWKPNGAKPGFVLYEKQKTIYVTPDAELVKRMKVGN</sequence>
<gene>
    <name evidence="7" type="primary">yloA</name>
    <name evidence="5" type="synonym">rqcH</name>
    <name evidence="7" type="ORF">DNHGIG_30680</name>
</gene>
<accession>A0AAV4LI55</accession>
<evidence type="ECO:0000256" key="4">
    <source>
        <dbReference type="ARBA" id="ARBA00022917"/>
    </source>
</evidence>
<dbReference type="Pfam" id="PF05670">
    <property type="entry name" value="NFACT-R_1"/>
    <property type="match status" value="1"/>
</dbReference>
<keyword evidence="8" id="KW-1185">Reference proteome</keyword>
<comment type="caution">
    <text evidence="7">The sequence shown here is derived from an EMBL/GenBank/DDBJ whole genome shotgun (WGS) entry which is preliminary data.</text>
</comment>
<comment type="function">
    <text evidence="5">Key component of the ribosome quality control system (RQC), a ribosome-associated complex that mediates the extraction of incompletely synthesized nascent chains from stalled ribosomes and their subsequent degradation. RqcH recruits Ala-charged tRNA, and with RqcP directs the elongation of stalled nascent chains on 50S ribosomal subunits, leading to non-templated C-terminal alanine extensions (Ala tail). The Ala tail promotes nascent chain degradation. May add between 1 and at least 8 Ala residues. Binds to stalled 50S ribosomal subunits.</text>
</comment>
<proteinExistence type="inferred from homology"/>
<dbReference type="EMBL" id="BOQE01000001">
    <property type="protein sequence ID" value="GIM47519.1"/>
    <property type="molecule type" value="Genomic_DNA"/>
</dbReference>
<evidence type="ECO:0000256" key="3">
    <source>
        <dbReference type="ARBA" id="ARBA00022884"/>
    </source>
</evidence>
<evidence type="ECO:0000313" key="8">
    <source>
        <dbReference type="Proteomes" id="UP001057291"/>
    </source>
</evidence>
<dbReference type="Pfam" id="PF05833">
    <property type="entry name" value="NFACT_N"/>
    <property type="match status" value="1"/>
</dbReference>
<dbReference type="PANTHER" id="PTHR15239">
    <property type="entry name" value="NUCLEAR EXPORT MEDIATOR FACTOR NEMF"/>
    <property type="match status" value="1"/>
</dbReference>
<dbReference type="InterPro" id="IPR008532">
    <property type="entry name" value="NFACT_RNA-bd"/>
</dbReference>
<keyword evidence="4 5" id="KW-0648">Protein biosynthesis</keyword>
<dbReference type="Gene3D" id="2.30.310.10">
    <property type="entry name" value="ibrinogen binding protein from staphylococcus aureus domain"/>
    <property type="match status" value="1"/>
</dbReference>
<organism evidence="7 8">
    <name type="scientific">Collibacillus ludicampi</name>
    <dbReference type="NCBI Taxonomy" id="2771369"/>
    <lineage>
        <taxon>Bacteria</taxon>
        <taxon>Bacillati</taxon>
        <taxon>Bacillota</taxon>
        <taxon>Bacilli</taxon>
        <taxon>Bacillales</taxon>
        <taxon>Alicyclobacillaceae</taxon>
        <taxon>Collibacillus</taxon>
    </lineage>
</organism>
<name>A0AAV4LI55_9BACL</name>
<evidence type="ECO:0000256" key="2">
    <source>
        <dbReference type="ARBA" id="ARBA00022730"/>
    </source>
</evidence>
<comment type="similarity">
    <text evidence="5">Belongs to the NEMF family.</text>
</comment>
<feature type="domain" description="NFACT RNA-binding" evidence="6">
    <location>
        <begin position="455"/>
        <end position="543"/>
    </location>
</feature>
<dbReference type="GO" id="GO:0043023">
    <property type="term" value="F:ribosomal large subunit binding"/>
    <property type="evidence" value="ECO:0007669"/>
    <property type="project" value="UniProtKB-UniRule"/>
</dbReference>
<evidence type="ECO:0000256" key="5">
    <source>
        <dbReference type="HAMAP-Rule" id="MF_00844"/>
    </source>
</evidence>
<keyword evidence="1 5" id="KW-0820">tRNA-binding</keyword>
<comment type="subunit">
    <text evidence="5">Associates with stalled 50S ribosomal subunits. Binds to RqcP.</text>
</comment>
<dbReference type="AlphaFoldDB" id="A0AAV4LI55"/>
<dbReference type="GO" id="GO:0072344">
    <property type="term" value="P:rescue of stalled ribosome"/>
    <property type="evidence" value="ECO:0007669"/>
    <property type="project" value="UniProtKB-UniRule"/>
</dbReference>
<evidence type="ECO:0000256" key="1">
    <source>
        <dbReference type="ARBA" id="ARBA00022555"/>
    </source>
</evidence>
<dbReference type="GO" id="GO:0000049">
    <property type="term" value="F:tRNA binding"/>
    <property type="evidence" value="ECO:0007669"/>
    <property type="project" value="UniProtKB-UniRule"/>
</dbReference>
<dbReference type="Proteomes" id="UP001057291">
    <property type="component" value="Unassembled WGS sequence"/>
</dbReference>
<dbReference type="GO" id="GO:1990112">
    <property type="term" value="C:RQC complex"/>
    <property type="evidence" value="ECO:0007669"/>
    <property type="project" value="TreeGrafter"/>
</dbReference>
<dbReference type="Gene3D" id="1.10.8.50">
    <property type="match status" value="1"/>
</dbReference>
<keyword evidence="3 5" id="KW-0694">RNA-binding</keyword>
<dbReference type="HAMAP" id="MF_00844_B">
    <property type="entry name" value="RqcH_B"/>
    <property type="match status" value="1"/>
</dbReference>